<keyword evidence="3" id="KW-1185">Reference proteome</keyword>
<evidence type="ECO:0000256" key="1">
    <source>
        <dbReference type="SAM" id="MobiDB-lite"/>
    </source>
</evidence>
<accession>A0ABD2BLU8</accession>
<sequence length="182" mass="20528">MEEVKGRRGEGGCQRHRDVGGGTDGARHASGDVGGALRGEKRRSLEMSLHEYIDIPLEVSLSLLFPGSTRVSARLFKEWAGSQDRADERFSRSLVSWRMRRSGREDETRPMLPRWLGLVKWRCSGAFEFCPRIDNDNDDEDDDDIGGLTGSTKVELMYRSKGNYAPREVRNEIPAISVRGQK</sequence>
<dbReference type="AlphaFoldDB" id="A0ABD2BLU8"/>
<dbReference type="EMBL" id="JAYRBN010000073">
    <property type="protein sequence ID" value="KAL2733585.1"/>
    <property type="molecule type" value="Genomic_DNA"/>
</dbReference>
<name>A0ABD2BLU8_VESMC</name>
<feature type="region of interest" description="Disordered" evidence="1">
    <location>
        <begin position="1"/>
        <end position="37"/>
    </location>
</feature>
<gene>
    <name evidence="2" type="ORF">V1477_014019</name>
</gene>
<dbReference type="Proteomes" id="UP001607303">
    <property type="component" value="Unassembled WGS sequence"/>
</dbReference>
<comment type="caution">
    <text evidence="2">The sequence shown here is derived from an EMBL/GenBank/DDBJ whole genome shotgun (WGS) entry which is preliminary data.</text>
</comment>
<proteinExistence type="predicted"/>
<feature type="compositionally biased region" description="Basic and acidic residues" evidence="1">
    <location>
        <begin position="1"/>
        <end position="30"/>
    </location>
</feature>
<evidence type="ECO:0000313" key="3">
    <source>
        <dbReference type="Proteomes" id="UP001607303"/>
    </source>
</evidence>
<organism evidence="2 3">
    <name type="scientific">Vespula maculifrons</name>
    <name type="common">Eastern yellow jacket</name>
    <name type="synonym">Wasp</name>
    <dbReference type="NCBI Taxonomy" id="7453"/>
    <lineage>
        <taxon>Eukaryota</taxon>
        <taxon>Metazoa</taxon>
        <taxon>Ecdysozoa</taxon>
        <taxon>Arthropoda</taxon>
        <taxon>Hexapoda</taxon>
        <taxon>Insecta</taxon>
        <taxon>Pterygota</taxon>
        <taxon>Neoptera</taxon>
        <taxon>Endopterygota</taxon>
        <taxon>Hymenoptera</taxon>
        <taxon>Apocrita</taxon>
        <taxon>Aculeata</taxon>
        <taxon>Vespoidea</taxon>
        <taxon>Vespidae</taxon>
        <taxon>Vespinae</taxon>
        <taxon>Vespula</taxon>
    </lineage>
</organism>
<reference evidence="2 3" key="1">
    <citation type="journal article" date="2024" name="Ann. Entomol. Soc. Am.">
        <title>Genomic analyses of the southern and eastern yellowjacket wasps (Hymenoptera: Vespidae) reveal evolutionary signatures of social life.</title>
        <authorList>
            <person name="Catto M.A."/>
            <person name="Caine P.B."/>
            <person name="Orr S.E."/>
            <person name="Hunt B.G."/>
            <person name="Goodisman M.A.D."/>
        </authorList>
    </citation>
    <scope>NUCLEOTIDE SEQUENCE [LARGE SCALE GENOMIC DNA]</scope>
    <source>
        <strain evidence="2">232</strain>
        <tissue evidence="2">Head and thorax</tissue>
    </source>
</reference>
<evidence type="ECO:0000313" key="2">
    <source>
        <dbReference type="EMBL" id="KAL2733585.1"/>
    </source>
</evidence>
<protein>
    <submittedName>
        <fullName evidence="2">Uncharacterized protein</fullName>
    </submittedName>
</protein>